<evidence type="ECO:0000313" key="3">
    <source>
        <dbReference type="Proteomes" id="UP000184391"/>
    </source>
</evidence>
<dbReference type="OrthoDB" id="9772295at2"/>
<proteinExistence type="predicted"/>
<dbReference type="AlphaFoldDB" id="A0A1M7S1E5"/>
<gene>
    <name evidence="2" type="ORF">SAMN02745193_00785</name>
</gene>
<keyword evidence="3" id="KW-1185">Reference proteome</keyword>
<dbReference type="Pfam" id="PF08811">
    <property type="entry name" value="DUF1800"/>
    <property type="match status" value="1"/>
</dbReference>
<reference evidence="3" key="1">
    <citation type="submission" date="2016-12" db="EMBL/GenBank/DDBJ databases">
        <authorList>
            <person name="Varghese N."/>
            <person name="Submissions S."/>
        </authorList>
    </citation>
    <scope>NUCLEOTIDE SEQUENCE [LARGE SCALE GENOMIC DNA]</scope>
    <source>
        <strain evidence="3">DSM 11032</strain>
    </source>
</reference>
<protein>
    <submittedName>
        <fullName evidence="2">Uncharacterized protein</fullName>
    </submittedName>
</protein>
<organism evidence="2 3">
    <name type="scientific">Erythrobacter sanguineus</name>
    <dbReference type="NCBI Taxonomy" id="198312"/>
    <lineage>
        <taxon>Bacteria</taxon>
        <taxon>Pseudomonadati</taxon>
        <taxon>Pseudomonadota</taxon>
        <taxon>Alphaproteobacteria</taxon>
        <taxon>Sphingomonadales</taxon>
        <taxon>Erythrobacteraceae</taxon>
        <taxon>Erythrobacter/Porphyrobacter group</taxon>
        <taxon>Erythrobacter</taxon>
    </lineage>
</organism>
<dbReference type="InterPro" id="IPR014917">
    <property type="entry name" value="DUF1800"/>
</dbReference>
<feature type="region of interest" description="Disordered" evidence="1">
    <location>
        <begin position="37"/>
        <end position="56"/>
    </location>
</feature>
<accession>A0A1M7S1E5</accession>
<sequence>MAIRPHVLGRFSDMLKPAALHPAMLLYLDQFQSTGPLSPFQQRRRRRPAQAGGRGGLNENLAREFLELHTLGVGGGYTQADVTELARALTGWTIPGIGRIGRFSEDQTNGAAFVALAHEPGARMILRRRYAAGGPEQALVVGGNVRGERVVADWPWLTPGQLHQGRDLAPTIALESVLAGAVAEHLGLDPVVAMARFCPGRTTRPLAGIVRA</sequence>
<name>A0A1M7S1E5_9SPHN</name>
<evidence type="ECO:0000313" key="2">
    <source>
        <dbReference type="EMBL" id="SHN52449.1"/>
    </source>
</evidence>
<dbReference type="EMBL" id="FRDF01000004">
    <property type="protein sequence ID" value="SHN52449.1"/>
    <property type="molecule type" value="Genomic_DNA"/>
</dbReference>
<dbReference type="Proteomes" id="UP000184391">
    <property type="component" value="Unassembled WGS sequence"/>
</dbReference>
<evidence type="ECO:0000256" key="1">
    <source>
        <dbReference type="SAM" id="MobiDB-lite"/>
    </source>
</evidence>